<dbReference type="InterPro" id="IPR000421">
    <property type="entry name" value="FA58C"/>
</dbReference>
<evidence type="ECO:0000313" key="3">
    <source>
        <dbReference type="EMBL" id="NBD24753.1"/>
    </source>
</evidence>
<gene>
    <name evidence="3" type="ORF">GT019_12790</name>
</gene>
<evidence type="ECO:0000313" key="4">
    <source>
        <dbReference type="Proteomes" id="UP000665561"/>
    </source>
</evidence>
<evidence type="ECO:0000259" key="2">
    <source>
        <dbReference type="PROSITE" id="PS50022"/>
    </source>
</evidence>
<name>A0ABW9XQI3_9BACL</name>
<feature type="domain" description="F5/8 type C" evidence="2">
    <location>
        <begin position="676"/>
        <end position="818"/>
    </location>
</feature>
<proteinExistence type="predicted"/>
<keyword evidence="4" id="KW-1185">Reference proteome</keyword>
<dbReference type="PROSITE" id="PS50022">
    <property type="entry name" value="FA58C_3"/>
    <property type="match status" value="1"/>
</dbReference>
<accession>A0ABW9XQI3</accession>
<dbReference type="Proteomes" id="UP000665561">
    <property type="component" value="Unassembled WGS sequence"/>
</dbReference>
<feature type="chain" id="PRO_5046245898" description="F5/8 type C domain-containing protein" evidence="1">
    <location>
        <begin position="24"/>
        <end position="821"/>
    </location>
</feature>
<keyword evidence="1" id="KW-0732">Signal</keyword>
<dbReference type="SUPFAM" id="SSF49785">
    <property type="entry name" value="Galactose-binding domain-like"/>
    <property type="match status" value="1"/>
</dbReference>
<feature type="signal peptide" evidence="1">
    <location>
        <begin position="1"/>
        <end position="23"/>
    </location>
</feature>
<dbReference type="Gene3D" id="3.20.20.80">
    <property type="entry name" value="Glycosidases"/>
    <property type="match status" value="1"/>
</dbReference>
<reference evidence="3 4" key="1">
    <citation type="submission" date="2020-01" db="EMBL/GenBank/DDBJ databases">
        <title>Paenibacillus soybeanensis sp. nov. isolated from the nodules of soybean (Glycine max(L.) Merr).</title>
        <authorList>
            <person name="Wang H."/>
        </authorList>
    </citation>
    <scope>NUCLEOTIDE SEQUENCE [LARGE SCALE GENOMIC DNA]</scope>
    <source>
        <strain evidence="3 4">T1</strain>
    </source>
</reference>
<dbReference type="Pfam" id="PF22633">
    <property type="entry name" value="F5_F8_type_C_2"/>
    <property type="match status" value="1"/>
</dbReference>
<dbReference type="SUPFAM" id="SSF51445">
    <property type="entry name" value="(Trans)glycosidases"/>
    <property type="match status" value="1"/>
</dbReference>
<comment type="caution">
    <text evidence="3">The sequence shown here is derived from an EMBL/GenBank/DDBJ whole genome shotgun (WGS) entry which is preliminary data.</text>
</comment>
<protein>
    <recommendedName>
        <fullName evidence="2">F5/8 type C domain-containing protein</fullName>
    </recommendedName>
</protein>
<sequence>MRMRVRVISRALLAFMTAWAALAAFIPFDQVRGEGTMLKTGNYVYSAAPDGGNSPDLLATGLMSSANGVLYDGTAAYAGWMGRAKSPATVHVVIDLLRDYPLDQVRLVLNSPNKYWGFKDLTVKYRPEAATGYYIATRHIRQDTGLNYDVAVPMAGKTARFIVLDITRTQAFQHIPLTEVEITRGTGTPGQNPKPAFTAEQLKAELNKDALLADRFGQWMNDAWPGKIASDAQLRQNYADEAAALASVALDPALYDPYGGVKRIGKFDSTGFFRLQQIDGKWWFVTPDGYPFLLKGVDAASLWDAGYRTPTLKPDGTPRQIFEQLPDKSLYGPAYTKDENGEYVSFVVANAIKKYGSDYEAKWEEITRKRLISWGFNAFSKWTKPKNVAFPYVQVLQDPTNLRRILWSYDVFDPQTAPIIENALKAQLQNARNSKWLIGYTYDNEAGWTADIVKELLGYGSDSPAKGAFVDYLASRHGGNLATVNKLLGTNAASFDALKNTPIAIAKVPAADVSGYITLASGTYYAMIRDILKRYDPNHLFLGSNIVPTWRTSLDWDRGAMPYVDAFSVDSYTRDGSWIDEYAAFGKPLLNLEHSFGMSDRGLSYISAPTKTAGIAERGEAYRAFAESQAESPLFVGSGWYAYYDQPVTGRADAESYNVGLVNQQDQPYTDMVAIMKQAHAGLENVHLYGRDLAVGGPTAASSSMMASLGSGNAVDGNGTTRWGSRYTDNEWIYVDLGAVKTVNRVWLSWEAAYAKAYKIQVSSDAKTWTDVYETAAGDGGIDNIAFTPKSARYVRILGLKRGSAFGYSLWRFEVYGPASG</sequence>
<organism evidence="3 4">
    <name type="scientific">Paenibacillus glycinis</name>
    <dbReference type="NCBI Taxonomy" id="2697035"/>
    <lineage>
        <taxon>Bacteria</taxon>
        <taxon>Bacillati</taxon>
        <taxon>Bacillota</taxon>
        <taxon>Bacilli</taxon>
        <taxon>Bacillales</taxon>
        <taxon>Paenibacillaceae</taxon>
        <taxon>Paenibacillus</taxon>
    </lineage>
</organism>
<evidence type="ECO:0000256" key="1">
    <source>
        <dbReference type="SAM" id="SignalP"/>
    </source>
</evidence>
<dbReference type="InterPro" id="IPR017853">
    <property type="entry name" value="GH"/>
</dbReference>
<dbReference type="RefSeq" id="WP_161743566.1">
    <property type="nucleotide sequence ID" value="NZ_JAAAMV010000009.1"/>
</dbReference>
<dbReference type="EMBL" id="JAAAMV010000009">
    <property type="protein sequence ID" value="NBD24753.1"/>
    <property type="molecule type" value="Genomic_DNA"/>
</dbReference>
<dbReference type="Gene3D" id="2.60.120.260">
    <property type="entry name" value="Galactose-binding domain-like"/>
    <property type="match status" value="1"/>
</dbReference>
<dbReference type="InterPro" id="IPR008979">
    <property type="entry name" value="Galactose-bd-like_sf"/>
</dbReference>